<comment type="subcellular location">
    <subcellularLocation>
        <location evidence="1">Membrane</location>
        <topology evidence="1">Multi-pass membrane protein</topology>
    </subcellularLocation>
</comment>
<dbReference type="PRINTS" id="PR01130">
    <property type="entry name" value="DERENTRNSPRT"/>
</dbReference>
<dbReference type="InterPro" id="IPR036259">
    <property type="entry name" value="MFS_trans_sf"/>
</dbReference>
<dbReference type="GO" id="GO:0005886">
    <property type="term" value="C:plasma membrane"/>
    <property type="evidence" value="ECO:0007669"/>
    <property type="project" value="TreeGrafter"/>
</dbReference>
<evidence type="ECO:0000256" key="4">
    <source>
        <dbReference type="ARBA" id="ARBA00022692"/>
    </source>
</evidence>
<dbReference type="PANTHER" id="PTHR10332">
    <property type="entry name" value="EQUILIBRATIVE NUCLEOSIDE TRANSPORTER"/>
    <property type="match status" value="1"/>
</dbReference>
<dbReference type="Pfam" id="PF01733">
    <property type="entry name" value="Nucleoside_tran"/>
    <property type="match status" value="1"/>
</dbReference>
<evidence type="ECO:0000313" key="8">
    <source>
        <dbReference type="Proteomes" id="UP000694867"/>
    </source>
</evidence>
<feature type="transmembrane region" description="Helical" evidence="7">
    <location>
        <begin position="118"/>
        <end position="138"/>
    </location>
</feature>
<feature type="transmembrane region" description="Helical" evidence="7">
    <location>
        <begin position="144"/>
        <end position="167"/>
    </location>
</feature>
<reference evidence="9" key="1">
    <citation type="submission" date="2025-08" db="UniProtKB">
        <authorList>
            <consortium name="RefSeq"/>
        </authorList>
    </citation>
    <scope>IDENTIFICATION</scope>
</reference>
<keyword evidence="3" id="KW-0813">Transport</keyword>
<dbReference type="AlphaFoldDB" id="A0AAJ7SF95"/>
<dbReference type="PANTHER" id="PTHR10332:SF88">
    <property type="entry name" value="EQUILIBRATIVE NUCLEOSIDE TRANSPORTER 1, ISOFORM A"/>
    <property type="match status" value="1"/>
</dbReference>
<feature type="transmembrane region" description="Helical" evidence="7">
    <location>
        <begin position="416"/>
        <end position="439"/>
    </location>
</feature>
<feature type="transmembrane region" description="Helical" evidence="7">
    <location>
        <begin position="382"/>
        <end position="404"/>
    </location>
</feature>
<dbReference type="InterPro" id="IPR002259">
    <property type="entry name" value="Eqnu_transpt"/>
</dbReference>
<keyword evidence="8" id="KW-1185">Reference proteome</keyword>
<gene>
    <name evidence="9" type="primary">LOC100899751</name>
</gene>
<dbReference type="Proteomes" id="UP000694867">
    <property type="component" value="Unplaced"/>
</dbReference>
<feature type="transmembrane region" description="Helical" evidence="7">
    <location>
        <begin position="86"/>
        <end position="106"/>
    </location>
</feature>
<feature type="transmembrane region" description="Helical" evidence="7">
    <location>
        <begin position="274"/>
        <end position="298"/>
    </location>
</feature>
<dbReference type="RefSeq" id="XP_028967001.1">
    <property type="nucleotide sequence ID" value="XM_029111168.1"/>
</dbReference>
<evidence type="ECO:0000256" key="6">
    <source>
        <dbReference type="ARBA" id="ARBA00023136"/>
    </source>
</evidence>
<evidence type="ECO:0000256" key="5">
    <source>
        <dbReference type="ARBA" id="ARBA00022989"/>
    </source>
</evidence>
<dbReference type="GeneID" id="100899751"/>
<dbReference type="KEGG" id="goe:100899751"/>
<evidence type="ECO:0000256" key="7">
    <source>
        <dbReference type="SAM" id="Phobius"/>
    </source>
</evidence>
<evidence type="ECO:0000256" key="1">
    <source>
        <dbReference type="ARBA" id="ARBA00004141"/>
    </source>
</evidence>
<keyword evidence="5 7" id="KW-1133">Transmembrane helix</keyword>
<accession>A0AAJ7SF95</accession>
<evidence type="ECO:0000256" key="3">
    <source>
        <dbReference type="ARBA" id="ARBA00022448"/>
    </source>
</evidence>
<organism evidence="8 9">
    <name type="scientific">Galendromus occidentalis</name>
    <name type="common">western predatory mite</name>
    <dbReference type="NCBI Taxonomy" id="34638"/>
    <lineage>
        <taxon>Eukaryota</taxon>
        <taxon>Metazoa</taxon>
        <taxon>Ecdysozoa</taxon>
        <taxon>Arthropoda</taxon>
        <taxon>Chelicerata</taxon>
        <taxon>Arachnida</taxon>
        <taxon>Acari</taxon>
        <taxon>Parasitiformes</taxon>
        <taxon>Mesostigmata</taxon>
        <taxon>Gamasina</taxon>
        <taxon>Phytoseioidea</taxon>
        <taxon>Phytoseiidae</taxon>
        <taxon>Typhlodrominae</taxon>
        <taxon>Galendromus</taxon>
    </lineage>
</organism>
<dbReference type="GO" id="GO:0005337">
    <property type="term" value="F:nucleoside transmembrane transporter activity"/>
    <property type="evidence" value="ECO:0007669"/>
    <property type="project" value="InterPro"/>
</dbReference>
<protein>
    <submittedName>
        <fullName evidence="9">Equilibrative nucleoside transporter 2</fullName>
    </submittedName>
</protein>
<evidence type="ECO:0000256" key="2">
    <source>
        <dbReference type="ARBA" id="ARBA00007965"/>
    </source>
</evidence>
<comment type="similarity">
    <text evidence="2">Belongs to the SLC29A/ENT transporter (TC 2.A.57) family.</text>
</comment>
<dbReference type="PIRSF" id="PIRSF016379">
    <property type="entry name" value="ENT"/>
    <property type="match status" value="1"/>
</dbReference>
<feature type="transmembrane region" description="Helical" evidence="7">
    <location>
        <begin position="179"/>
        <end position="207"/>
    </location>
</feature>
<proteinExistence type="inferred from homology"/>
<sequence>MNFDSDHPDFHHVLDNRAGILETSDERVNRETEPRDPYHVAAATLFLFGIASLLPWHFFISATSYWDYKFRDLNNCTARSRLQDDFYVYLSIASKVPYIIFLLVNARITQYVALRHRLIWPLVACIILFAVVAALAEVDTDDEQFVFLGVTLGLVVLINVFCGFLQGAGTGLAGCLPSFFMVIMTNGQGVGGIFATVCQLLCLLLNVSPQTTGVLYFSIAVGMLIMTLIMFIIQLNLSFTKHYLSKQATATLNSTRRVEIEIPYWRIFCQGWELYIGVVVIYWVTLAAFPALCGLIQSPLISSDSIHANNVFKNLACFMNFNLFSVIGRVASSYLPVGSSRKRLILMLCISRVVFIPLLMLCNLSPDKRRAIPVLFPEDWEYVVITAMFAFTNGYTTNLVMVFACKTTSPEYEEVAGSLSAVFLGVGLCVGALTGFPLVKLLHL</sequence>
<name>A0AAJ7SF95_9ACAR</name>
<evidence type="ECO:0000313" key="9">
    <source>
        <dbReference type="RefSeq" id="XP_028967001.1"/>
    </source>
</evidence>
<feature type="transmembrane region" description="Helical" evidence="7">
    <location>
        <begin position="40"/>
        <end position="66"/>
    </location>
</feature>
<dbReference type="SUPFAM" id="SSF103473">
    <property type="entry name" value="MFS general substrate transporter"/>
    <property type="match status" value="1"/>
</dbReference>
<feature type="transmembrane region" description="Helical" evidence="7">
    <location>
        <begin position="344"/>
        <end position="362"/>
    </location>
</feature>
<feature type="transmembrane region" description="Helical" evidence="7">
    <location>
        <begin position="213"/>
        <end position="237"/>
    </location>
</feature>
<keyword evidence="4 7" id="KW-0812">Transmembrane</keyword>
<keyword evidence="6 7" id="KW-0472">Membrane</keyword>